<feature type="domain" description="FAD-binding" evidence="4">
    <location>
        <begin position="2"/>
        <end position="359"/>
    </location>
</feature>
<dbReference type="PRINTS" id="PR00420">
    <property type="entry name" value="RNGMNOXGNASE"/>
</dbReference>
<dbReference type="AlphaFoldDB" id="A0A560FK16"/>
<dbReference type="PANTHER" id="PTHR43004:SF19">
    <property type="entry name" value="BINDING MONOOXYGENASE, PUTATIVE (JCVI)-RELATED"/>
    <property type="match status" value="1"/>
</dbReference>
<proteinExistence type="predicted"/>
<evidence type="ECO:0000256" key="3">
    <source>
        <dbReference type="ARBA" id="ARBA00022827"/>
    </source>
</evidence>
<dbReference type="EMBL" id="VITN01000004">
    <property type="protein sequence ID" value="TWB21938.1"/>
    <property type="molecule type" value="Genomic_DNA"/>
</dbReference>
<dbReference type="InterPro" id="IPR036188">
    <property type="entry name" value="FAD/NAD-bd_sf"/>
</dbReference>
<keyword evidence="3" id="KW-0274">FAD</keyword>
<protein>
    <submittedName>
        <fullName evidence="5">2-polyprenyl-6-methoxyphenol hydroxylase-like FAD-dependent oxidoreductase</fullName>
    </submittedName>
</protein>
<dbReference type="InterPro" id="IPR002938">
    <property type="entry name" value="FAD-bd"/>
</dbReference>
<dbReference type="GO" id="GO:0016709">
    <property type="term" value="F:oxidoreductase activity, acting on paired donors, with incorporation or reduction of molecular oxygen, NAD(P)H as one donor, and incorporation of one atom of oxygen"/>
    <property type="evidence" value="ECO:0007669"/>
    <property type="project" value="UniProtKB-ARBA"/>
</dbReference>
<dbReference type="InterPro" id="IPR050641">
    <property type="entry name" value="RIFMO-like"/>
</dbReference>
<keyword evidence="2" id="KW-0285">Flavoprotein</keyword>
<evidence type="ECO:0000313" key="6">
    <source>
        <dbReference type="Proteomes" id="UP000319859"/>
    </source>
</evidence>
<accession>A0A560FK16</accession>
<dbReference type="Gene3D" id="3.50.50.60">
    <property type="entry name" value="FAD/NAD(P)-binding domain"/>
    <property type="match status" value="1"/>
</dbReference>
<evidence type="ECO:0000313" key="5">
    <source>
        <dbReference type="EMBL" id="TWB21938.1"/>
    </source>
</evidence>
<evidence type="ECO:0000256" key="2">
    <source>
        <dbReference type="ARBA" id="ARBA00022630"/>
    </source>
</evidence>
<dbReference type="SUPFAM" id="SSF51905">
    <property type="entry name" value="FAD/NAD(P)-binding domain"/>
    <property type="match status" value="1"/>
</dbReference>
<dbReference type="GO" id="GO:0071949">
    <property type="term" value="F:FAD binding"/>
    <property type="evidence" value="ECO:0007669"/>
    <property type="project" value="InterPro"/>
</dbReference>
<dbReference type="PANTHER" id="PTHR43004">
    <property type="entry name" value="TRK SYSTEM POTASSIUM UPTAKE PROTEIN"/>
    <property type="match status" value="1"/>
</dbReference>
<reference evidence="5 6" key="1">
    <citation type="submission" date="2019-06" db="EMBL/GenBank/DDBJ databases">
        <title>Genomic Encyclopedia of Type Strains, Phase IV (KMG-V): Genome sequencing to study the core and pangenomes of soil and plant-associated prokaryotes.</title>
        <authorList>
            <person name="Whitman W."/>
        </authorList>
    </citation>
    <scope>NUCLEOTIDE SEQUENCE [LARGE SCALE GENOMIC DNA]</scope>
    <source>
        <strain evidence="5 6">BR 11880</strain>
    </source>
</reference>
<dbReference type="Pfam" id="PF01494">
    <property type="entry name" value="FAD_binding_3"/>
    <property type="match status" value="1"/>
</dbReference>
<gene>
    <name evidence="5" type="ORF">FBZ89_104186</name>
</gene>
<dbReference type="Gene3D" id="3.30.70.2450">
    <property type="match status" value="1"/>
</dbReference>
<evidence type="ECO:0000259" key="4">
    <source>
        <dbReference type="Pfam" id="PF01494"/>
    </source>
</evidence>
<comment type="caution">
    <text evidence="5">The sequence shown here is derived from an EMBL/GenBank/DDBJ whole genome shotgun (WGS) entry which is preliminary data.</text>
</comment>
<sequence length="419" mass="44640">MDVAVLVVGAGPTGLALAAMLGRTGVPVRVIDKAVGRSQQSKALGVHAGTLEALSDVFGVGLPARMVATGQPVRAVHFHLGDRQPIAVDLGGLPSPYNFVLVLPQGETERLLAEQAAAFNVAVDWNHELAALRQDGDGVQCEVRRPDGGIELVRAAYVVGCDGAHSEVRHQVGAGFAGGSYPGTFLLADVSLDWGPGYGDLGHDSVRFFSTEAGAMAFFPLKDPDQATLGPTLCRLVLIPKGDAPAAEAEVDLAVFTTLARAVSGLPLVLEEAAWLTRFTIHHRMVKRLRHGRVFLAGDAAHIHSAAGGQGMNTGIQDALNLGARLTEALRRGPRGRKDEGVLDRYAQDRLPVARGVLRGTDLISRVGLLADGWWGRLLRRHILPLVIGTPFLRRRIALTLSQLPVSRQERPVRLAALD</sequence>
<evidence type="ECO:0000256" key="1">
    <source>
        <dbReference type="ARBA" id="ARBA00001974"/>
    </source>
</evidence>
<comment type="cofactor">
    <cofactor evidence="1">
        <name>FAD</name>
        <dbReference type="ChEBI" id="CHEBI:57692"/>
    </cofactor>
</comment>
<dbReference type="Proteomes" id="UP000319859">
    <property type="component" value="Unassembled WGS sequence"/>
</dbReference>
<name>A0A560FK16_9PROT</name>
<organism evidence="5 6">
    <name type="scientific">Nitrospirillum amazonense</name>
    <dbReference type="NCBI Taxonomy" id="28077"/>
    <lineage>
        <taxon>Bacteria</taxon>
        <taxon>Pseudomonadati</taxon>
        <taxon>Pseudomonadota</taxon>
        <taxon>Alphaproteobacteria</taxon>
        <taxon>Rhodospirillales</taxon>
        <taxon>Azospirillaceae</taxon>
        <taxon>Nitrospirillum</taxon>
    </lineage>
</organism>